<dbReference type="InterPro" id="IPR010982">
    <property type="entry name" value="Lambda_DNA-bd_dom_sf"/>
</dbReference>
<dbReference type="EMBL" id="CP001841">
    <property type="protein sequence ID" value="AEF82188.1"/>
    <property type="molecule type" value="Genomic_DNA"/>
</dbReference>
<dbReference type="SMART" id="SM00530">
    <property type="entry name" value="HTH_XRE"/>
    <property type="match status" value="1"/>
</dbReference>
<protein>
    <submittedName>
        <fullName evidence="3">DNA-binding protein</fullName>
    </submittedName>
</protein>
<dbReference type="AlphaFoldDB" id="F5Y7G0"/>
<dbReference type="SUPFAM" id="SSF47413">
    <property type="entry name" value="lambda repressor-like DNA-binding domains"/>
    <property type="match status" value="1"/>
</dbReference>
<evidence type="ECO:0000256" key="1">
    <source>
        <dbReference type="ARBA" id="ARBA00023125"/>
    </source>
</evidence>
<dbReference type="InParanoid" id="F5Y7G0"/>
<dbReference type="PANTHER" id="PTHR46797:SF1">
    <property type="entry name" value="METHYLPHOSPHONATE SYNTHASE"/>
    <property type="match status" value="1"/>
</dbReference>
<dbReference type="Pfam" id="PF01381">
    <property type="entry name" value="HTH_3"/>
    <property type="match status" value="1"/>
</dbReference>
<reference evidence="3 4" key="2">
    <citation type="journal article" date="2011" name="ISME J.">
        <title>RNA-seq reveals cooperative metabolic interactions between two termite-gut spirochete species in co-culture.</title>
        <authorList>
            <person name="Rosenthal A.Z."/>
            <person name="Matson E.G."/>
            <person name="Eldar A."/>
            <person name="Leadbetter J.R."/>
        </authorList>
    </citation>
    <scope>NUCLEOTIDE SEQUENCE [LARGE SCALE GENOMIC DNA]</scope>
    <source>
        <strain evidence="4">ATCC BAA-888 / DSM 13862 / ZAS-9</strain>
    </source>
</reference>
<proteinExistence type="predicted"/>
<dbReference type="eggNOG" id="ENOG502ZW9J">
    <property type="taxonomic scope" value="Bacteria"/>
</dbReference>
<evidence type="ECO:0000259" key="2">
    <source>
        <dbReference type="PROSITE" id="PS50943"/>
    </source>
</evidence>
<dbReference type="InterPro" id="IPR050807">
    <property type="entry name" value="TransReg_Diox_bact_type"/>
</dbReference>
<dbReference type="Proteomes" id="UP000009222">
    <property type="component" value="Chromosome"/>
</dbReference>
<organism evidence="3 4">
    <name type="scientific">Leadbettera azotonutricia (strain ATCC BAA-888 / DSM 13862 / ZAS-9)</name>
    <name type="common">Treponema azotonutricium</name>
    <dbReference type="NCBI Taxonomy" id="545695"/>
    <lineage>
        <taxon>Bacteria</taxon>
        <taxon>Pseudomonadati</taxon>
        <taxon>Spirochaetota</taxon>
        <taxon>Spirochaetia</taxon>
        <taxon>Spirochaetales</taxon>
        <taxon>Breznakiellaceae</taxon>
        <taxon>Leadbettera</taxon>
    </lineage>
</organism>
<dbReference type="PANTHER" id="PTHR46797">
    <property type="entry name" value="HTH-TYPE TRANSCRIPTIONAL REGULATOR"/>
    <property type="match status" value="1"/>
</dbReference>
<gene>
    <name evidence="3" type="ordered locus">TREAZ_3470</name>
</gene>
<dbReference type="Gene3D" id="1.10.260.40">
    <property type="entry name" value="lambda repressor-like DNA-binding domains"/>
    <property type="match status" value="1"/>
</dbReference>
<name>F5Y7G0_LEAAZ</name>
<dbReference type="HOGENOM" id="CLU_174890_0_0_12"/>
<accession>F5Y7G0</accession>
<reference evidence="4" key="1">
    <citation type="submission" date="2009-12" db="EMBL/GenBank/DDBJ databases">
        <title>Complete sequence of Treponema azotonutricium strain ZAS-9.</title>
        <authorList>
            <person name="Tetu S.G."/>
            <person name="Matson E."/>
            <person name="Ren Q."/>
            <person name="Seshadri R."/>
            <person name="Elbourne L."/>
            <person name="Hassan K.A."/>
            <person name="Durkin A."/>
            <person name="Radune D."/>
            <person name="Mohamoud Y."/>
            <person name="Shay R."/>
            <person name="Jin S."/>
            <person name="Zhang X."/>
            <person name="Lucey K."/>
            <person name="Ballor N.R."/>
            <person name="Ottesen E."/>
            <person name="Rosenthal R."/>
            <person name="Allen A."/>
            <person name="Leadbetter J.R."/>
            <person name="Paulsen I.T."/>
        </authorList>
    </citation>
    <scope>NUCLEOTIDE SEQUENCE [LARGE SCALE GENOMIC DNA]</scope>
    <source>
        <strain evidence="4">ATCC BAA-888 / DSM 13862 / ZAS-9</strain>
    </source>
</reference>
<feature type="domain" description="HTH cro/C1-type" evidence="2">
    <location>
        <begin position="31"/>
        <end position="85"/>
    </location>
</feature>
<dbReference type="STRING" id="545695.TREAZ_3470"/>
<dbReference type="KEGG" id="taz:TREAZ_3470"/>
<dbReference type="CDD" id="cd00093">
    <property type="entry name" value="HTH_XRE"/>
    <property type="match status" value="1"/>
</dbReference>
<dbReference type="InterPro" id="IPR001387">
    <property type="entry name" value="Cro/C1-type_HTH"/>
</dbReference>
<sequence length="108" mass="12112">MYPAGMNTSIDYYSFPMEPSREQLTYVIEQIRGVRTRKGVSQLELSLKAHLSQSFLASIETGKKQPSVLTLIKIAQALNVSPRIFFPEPKGVSREQLKDEIISLLGSL</sequence>
<evidence type="ECO:0000313" key="3">
    <source>
        <dbReference type="EMBL" id="AEF82188.1"/>
    </source>
</evidence>
<dbReference type="GO" id="GO:0005829">
    <property type="term" value="C:cytosol"/>
    <property type="evidence" value="ECO:0007669"/>
    <property type="project" value="TreeGrafter"/>
</dbReference>
<dbReference type="GO" id="GO:0003700">
    <property type="term" value="F:DNA-binding transcription factor activity"/>
    <property type="evidence" value="ECO:0007669"/>
    <property type="project" value="TreeGrafter"/>
</dbReference>
<keyword evidence="1 3" id="KW-0238">DNA-binding</keyword>
<dbReference type="PROSITE" id="PS50943">
    <property type="entry name" value="HTH_CROC1"/>
    <property type="match status" value="1"/>
</dbReference>
<evidence type="ECO:0000313" key="4">
    <source>
        <dbReference type="Proteomes" id="UP000009222"/>
    </source>
</evidence>
<dbReference type="GO" id="GO:0003677">
    <property type="term" value="F:DNA binding"/>
    <property type="evidence" value="ECO:0007669"/>
    <property type="project" value="UniProtKB-KW"/>
</dbReference>
<keyword evidence="4" id="KW-1185">Reference proteome</keyword>